<dbReference type="Gene3D" id="1.10.460.10">
    <property type="entry name" value="Topoisomerase I, domain 2"/>
    <property type="match status" value="1"/>
</dbReference>
<dbReference type="InterPro" id="IPR013826">
    <property type="entry name" value="Topo_IA_cen_sub3"/>
</dbReference>
<feature type="region of interest" description="Interaction with DNA" evidence="10">
    <location>
        <begin position="176"/>
        <end position="181"/>
    </location>
</feature>
<keyword evidence="8 10" id="KW-0238">DNA-binding</keyword>
<dbReference type="CDD" id="cd03363">
    <property type="entry name" value="TOPRIM_TopoIA_TopoI"/>
    <property type="match status" value="1"/>
</dbReference>
<reference evidence="14 15" key="1">
    <citation type="journal article" date="2015" name="Nature">
        <title>rRNA introns, odd ribosomes, and small enigmatic genomes across a large radiation of phyla.</title>
        <authorList>
            <person name="Brown C.T."/>
            <person name="Hug L.A."/>
            <person name="Thomas B.C."/>
            <person name="Sharon I."/>
            <person name="Castelle C.J."/>
            <person name="Singh A."/>
            <person name="Wilkins M.J."/>
            <person name="Williams K.H."/>
            <person name="Banfield J.F."/>
        </authorList>
    </citation>
    <scope>NUCLEOTIDE SEQUENCE [LARGE SCALE GENOMIC DNA]</scope>
</reference>
<dbReference type="HAMAP" id="MF_00952">
    <property type="entry name" value="Topoisom_1_prok"/>
    <property type="match status" value="1"/>
</dbReference>
<evidence type="ECO:0000256" key="2">
    <source>
        <dbReference type="ARBA" id="ARBA00009446"/>
    </source>
</evidence>
<evidence type="ECO:0000256" key="5">
    <source>
        <dbReference type="ARBA" id="ARBA00022833"/>
    </source>
</evidence>
<dbReference type="SUPFAM" id="SSF56712">
    <property type="entry name" value="Prokaryotic type I DNA topoisomerase"/>
    <property type="match status" value="2"/>
</dbReference>
<dbReference type="GO" id="GO:0003677">
    <property type="term" value="F:DNA binding"/>
    <property type="evidence" value="ECO:0007669"/>
    <property type="project" value="UniProtKB-KW"/>
</dbReference>
<comment type="catalytic activity">
    <reaction evidence="1 10">
        <text>ATP-independent breakage of single-stranded DNA, followed by passage and rejoining.</text>
        <dbReference type="EC" id="5.6.2.1"/>
    </reaction>
</comment>
<dbReference type="SMART" id="SM00437">
    <property type="entry name" value="TOP1Ac"/>
    <property type="match status" value="1"/>
</dbReference>
<dbReference type="GO" id="GO:0006265">
    <property type="term" value="P:DNA topological change"/>
    <property type="evidence" value="ECO:0007669"/>
    <property type="project" value="UniProtKB-UniRule"/>
</dbReference>
<comment type="function">
    <text evidence="10">Releases the supercoiling and torsional tension of DNA, which is introduced during the DNA replication and transcription, by transiently cleaving and rejoining one strand of the DNA duplex. Introduces a single-strand break via transesterification at a target site in duplex DNA. The scissile phosphodiester is attacked by the catalytic tyrosine of the enzyme, resulting in the formation of a DNA-(5'-phosphotyrosyl)-enzyme intermediate and the expulsion of a 3'-OH DNA strand. The free DNA strand then undergoes passage around the unbroken strand, thus removing DNA supercoils. Finally, in the religation step, the DNA 3'-OH attacks the covalent intermediate to expel the active-site tyrosine and restore the DNA phosphodiester backbone.</text>
</comment>
<evidence type="ECO:0000256" key="1">
    <source>
        <dbReference type="ARBA" id="ARBA00000213"/>
    </source>
</evidence>
<dbReference type="PROSITE" id="PS00396">
    <property type="entry name" value="TOPO_IA_1"/>
    <property type="match status" value="1"/>
</dbReference>
<keyword evidence="7 10" id="KW-0799">Topoisomerase</keyword>
<evidence type="ECO:0000313" key="15">
    <source>
        <dbReference type="Proteomes" id="UP000034854"/>
    </source>
</evidence>
<dbReference type="PANTHER" id="PTHR42785:SF1">
    <property type="entry name" value="DNA TOPOISOMERASE"/>
    <property type="match status" value="1"/>
</dbReference>
<dbReference type="PROSITE" id="PS52039">
    <property type="entry name" value="TOPO_IA_2"/>
    <property type="match status" value="1"/>
</dbReference>
<dbReference type="Proteomes" id="UP000034854">
    <property type="component" value="Unassembled WGS sequence"/>
</dbReference>
<dbReference type="InterPro" id="IPR013825">
    <property type="entry name" value="Topo_IA_cen_sub2"/>
</dbReference>
<feature type="region of interest" description="Disordered" evidence="11">
    <location>
        <begin position="409"/>
        <end position="442"/>
    </location>
</feature>
<feature type="site" description="Interaction with DNA" evidence="10">
    <location>
        <position position="152"/>
    </location>
</feature>
<keyword evidence="5" id="KW-0862">Zinc</keyword>
<feature type="site" description="Interaction with DNA" evidence="10">
    <location>
        <position position="168"/>
    </location>
</feature>
<dbReference type="InterPro" id="IPR003601">
    <property type="entry name" value="Topo_IA_2"/>
</dbReference>
<evidence type="ECO:0000256" key="10">
    <source>
        <dbReference type="HAMAP-Rule" id="MF_00952"/>
    </source>
</evidence>
<dbReference type="EC" id="5.6.2.1" evidence="10"/>
<dbReference type="Pfam" id="PF01751">
    <property type="entry name" value="Toprim"/>
    <property type="match status" value="1"/>
</dbReference>
<dbReference type="SMART" id="SM00436">
    <property type="entry name" value="TOP1Bc"/>
    <property type="match status" value="1"/>
</dbReference>
<dbReference type="InterPro" id="IPR003602">
    <property type="entry name" value="Topo_IA_DNA-bd_dom"/>
</dbReference>
<dbReference type="PANTHER" id="PTHR42785">
    <property type="entry name" value="DNA TOPOISOMERASE, TYPE IA, CORE"/>
    <property type="match status" value="1"/>
</dbReference>
<dbReference type="PROSITE" id="PS50880">
    <property type="entry name" value="TOPRIM"/>
    <property type="match status" value="1"/>
</dbReference>
<accession>A0A0G0XJS4</accession>
<evidence type="ECO:0000256" key="7">
    <source>
        <dbReference type="ARBA" id="ARBA00023029"/>
    </source>
</evidence>
<comment type="similarity">
    <text evidence="2 10">Belongs to the type IA topoisomerase family.</text>
</comment>
<keyword evidence="4" id="KW-0863">Zinc-finger</keyword>
<dbReference type="InterPro" id="IPR023405">
    <property type="entry name" value="Topo_IA_core_domain"/>
</dbReference>
<dbReference type="SUPFAM" id="SSF57783">
    <property type="entry name" value="Zinc beta-ribbon"/>
    <property type="match status" value="1"/>
</dbReference>
<dbReference type="InterPro" id="IPR013824">
    <property type="entry name" value="Topo_IA_cen_sub1"/>
</dbReference>
<dbReference type="GO" id="GO:0008270">
    <property type="term" value="F:zinc ion binding"/>
    <property type="evidence" value="ECO:0007669"/>
    <property type="project" value="UniProtKB-KW"/>
</dbReference>
<feature type="domain" description="Topo IA-type catalytic" evidence="13">
    <location>
        <begin position="142"/>
        <end position="606"/>
    </location>
</feature>
<protein>
    <recommendedName>
        <fullName evidence="10">DNA topoisomerase 1</fullName>
        <ecNumber evidence="10">5.6.2.1</ecNumber>
    </recommendedName>
    <alternativeName>
        <fullName evidence="10">DNA topoisomerase I</fullName>
    </alternativeName>
</protein>
<gene>
    <name evidence="10" type="primary">topA</name>
    <name evidence="14" type="ORF">UU34_C0002G0044</name>
</gene>
<keyword evidence="6" id="KW-0460">Magnesium</keyword>
<proteinExistence type="inferred from homology"/>
<dbReference type="NCBIfam" id="TIGR01051">
    <property type="entry name" value="topA_bact"/>
    <property type="match status" value="1"/>
</dbReference>
<feature type="site" description="Interaction with DNA" evidence="10">
    <location>
        <position position="537"/>
    </location>
</feature>
<organism evidence="14 15">
    <name type="scientific">Candidatus Curtissbacteria bacterium GW2011_GWA1_41_11</name>
    <dbReference type="NCBI Taxonomy" id="1618409"/>
    <lineage>
        <taxon>Bacteria</taxon>
        <taxon>Candidatus Curtissiibacteriota</taxon>
    </lineage>
</organism>
<sequence length="709" mass="79837">MKNLVIVESPTKARTLSQFLGKDFEITASMGHVRDLPRGEFGVDVEKGFAPIYVIPKEKIKAVNLLVKSSEGAENLFLATDPDREGEAIAWNLLQVISAKASAFAKASEDKKAKSIDYQRVVFHEITKDAIDEAFKNPRKIDDNLVSAQQARRVLDRLVGYKLSPVLWKKVKSKLSAGRVQSVALRLVVDREREIEAFKAEEYWEIEVELQRQRVKETEGQSFVAKLIKIGEEKAQITNKESADKVVGGLQKSVYNILDVKVKDARKYPNPPFTTSTLQQAAANRLGFVPKRTMRAAQNLYEKGLITYMRTDSVNLSPQSIAETRQYIEQKFGKEYLPERERHYRVKSKLAQEAHEAIRPTSIKVTGDSVQAAGDETKLYDLIHKRMLVCQMAEAIVAETTIDVEAKAGPVSSFPPASAQSDQKSNRSGDNQADLRAVGNPSRTATRDFRSYLLRANGQIIKFDGWYKVYAKAPIKEQEVPEVKVGENLDLKNINPIQKFTEPPPRYSEATLIRDLEKHGIGRPSTYAPTISTLYDRFYIERLEARKIGPTPIGTTVVDFLVKYFPNIVDYKFTAAMEEDLDKIAQGEKKLAATMESFWGPFEKRVDEVLETAEKVKVEVEKSDEKCEKCGKDMVVRYGRYGKFLACSGFPDCKNTKALAADTGIVCPDDGGKVVMKRTKKGKPFWGCENWPKCKFASWTRPDQNQTAT</sequence>
<dbReference type="PATRIC" id="fig|1618409.3.peg.240"/>
<feature type="domain" description="Toprim" evidence="12">
    <location>
        <begin position="2"/>
        <end position="126"/>
    </location>
</feature>
<dbReference type="InterPro" id="IPR034149">
    <property type="entry name" value="TOPRIM_TopoI"/>
</dbReference>
<dbReference type="InterPro" id="IPR006171">
    <property type="entry name" value="TOPRIM_dom"/>
</dbReference>
<evidence type="ECO:0000259" key="12">
    <source>
        <dbReference type="PROSITE" id="PS50880"/>
    </source>
</evidence>
<dbReference type="InterPro" id="IPR013498">
    <property type="entry name" value="Topo_IA_Znf"/>
</dbReference>
<dbReference type="Pfam" id="PF01396">
    <property type="entry name" value="Zn_ribbon_Top1"/>
    <property type="match status" value="2"/>
</dbReference>
<feature type="site" description="Interaction with DNA" evidence="10">
    <location>
        <position position="161"/>
    </location>
</feature>
<evidence type="ECO:0000256" key="4">
    <source>
        <dbReference type="ARBA" id="ARBA00022771"/>
    </source>
</evidence>
<feature type="active site" description="O-(5'-phospho-DNA)-tyrosine intermediate" evidence="10">
    <location>
        <position position="308"/>
    </location>
</feature>
<evidence type="ECO:0000256" key="9">
    <source>
        <dbReference type="ARBA" id="ARBA00023235"/>
    </source>
</evidence>
<dbReference type="Gene3D" id="3.40.50.140">
    <property type="match status" value="1"/>
</dbReference>
<dbReference type="Gene3D" id="1.10.290.10">
    <property type="entry name" value="Topoisomerase I, domain 4"/>
    <property type="match status" value="1"/>
</dbReference>
<dbReference type="Gene3D" id="3.30.65.10">
    <property type="entry name" value="Bacterial Topoisomerase I, domain 1"/>
    <property type="match status" value="2"/>
</dbReference>
<feature type="site" description="Interaction with DNA" evidence="10">
    <location>
        <position position="32"/>
    </location>
</feature>
<evidence type="ECO:0000256" key="6">
    <source>
        <dbReference type="ARBA" id="ARBA00022842"/>
    </source>
</evidence>
<feature type="compositionally biased region" description="Polar residues" evidence="11">
    <location>
        <begin position="418"/>
        <end position="431"/>
    </location>
</feature>
<feature type="site" description="Interaction with DNA" evidence="10">
    <location>
        <position position="156"/>
    </location>
</feature>
<dbReference type="CDD" id="cd00186">
    <property type="entry name" value="TOP1Ac"/>
    <property type="match status" value="1"/>
</dbReference>
<dbReference type="InterPro" id="IPR023406">
    <property type="entry name" value="Topo_IA_AS"/>
</dbReference>
<comment type="caution">
    <text evidence="14">The sequence shown here is derived from an EMBL/GenBank/DDBJ whole genome shotgun (WGS) entry which is preliminary data.</text>
</comment>
<keyword evidence="9 10" id="KW-0413">Isomerase</keyword>
<dbReference type="InterPro" id="IPR005733">
    <property type="entry name" value="TopoI_bac-type"/>
</dbReference>
<dbReference type="AlphaFoldDB" id="A0A0G0XJS4"/>
<dbReference type="Gene3D" id="2.70.20.10">
    <property type="entry name" value="Topoisomerase I, domain 3"/>
    <property type="match status" value="1"/>
</dbReference>
<evidence type="ECO:0000256" key="8">
    <source>
        <dbReference type="ARBA" id="ARBA00023125"/>
    </source>
</evidence>
<dbReference type="EMBL" id="LCAG01000002">
    <property type="protein sequence ID" value="KKR87927.1"/>
    <property type="molecule type" value="Genomic_DNA"/>
</dbReference>
<dbReference type="Pfam" id="PF01131">
    <property type="entry name" value="Topoisom_bac"/>
    <property type="match status" value="2"/>
</dbReference>
<dbReference type="GO" id="GO:0005694">
    <property type="term" value="C:chromosome"/>
    <property type="evidence" value="ECO:0007669"/>
    <property type="project" value="InterPro"/>
</dbReference>
<feature type="site" description="Interaction with DNA" evidence="10">
    <location>
        <position position="310"/>
    </location>
</feature>
<dbReference type="SMART" id="SM00493">
    <property type="entry name" value="TOPRIM"/>
    <property type="match status" value="1"/>
</dbReference>
<evidence type="ECO:0000313" key="14">
    <source>
        <dbReference type="EMBL" id="KKR87927.1"/>
    </source>
</evidence>
<keyword evidence="3" id="KW-0479">Metal-binding</keyword>
<evidence type="ECO:0000259" key="13">
    <source>
        <dbReference type="PROSITE" id="PS52039"/>
    </source>
</evidence>
<name>A0A0G0XJS4_9BACT</name>
<evidence type="ECO:0000256" key="3">
    <source>
        <dbReference type="ARBA" id="ARBA00022723"/>
    </source>
</evidence>
<comment type="subunit">
    <text evidence="10">Monomer.</text>
</comment>
<dbReference type="InterPro" id="IPR000380">
    <property type="entry name" value="Topo_IA"/>
</dbReference>
<dbReference type="InterPro" id="IPR028612">
    <property type="entry name" value="Topoisom_1_IA"/>
</dbReference>
<dbReference type="GO" id="GO:0003917">
    <property type="term" value="F:DNA topoisomerase type I (single strand cut, ATP-independent) activity"/>
    <property type="evidence" value="ECO:0007669"/>
    <property type="project" value="UniProtKB-UniRule"/>
</dbReference>
<dbReference type="PRINTS" id="PR00417">
    <property type="entry name" value="PRTPISMRASEI"/>
</dbReference>
<evidence type="ECO:0000256" key="11">
    <source>
        <dbReference type="SAM" id="MobiDB-lite"/>
    </source>
</evidence>
<feature type="site" description="Interaction with DNA" evidence="10">
    <location>
        <position position="153"/>
    </location>
</feature>
<dbReference type="InterPro" id="IPR013497">
    <property type="entry name" value="Topo_IA_cen"/>
</dbReference>